<sequence length="384" mass="40826">MNPGLPPIPPGIHNTNPKLGRTQKAAPPPTQGTVGTGSGSRKRRKPEVLSDDGEPTAKKGAAKGKEEEVLDPAEVKTKIDFNDLPVETLYKYLEYHDLLPRWDVSPWSEEPCTPPNQLYTLSSTAPIVPPPSTFSSLLPAKGDTRESQVEAAQPQLPTQGAGVTSTLGESNGTRNDSLGPSGTHPHDEPLPQLPPSSSTGTAEALRHPDPLAEASLSSSGADGSKDKDPSLNAKPETDNTKTDLTTQSQGSNLAKDGGQEIVQGENGIADEKETDEAGAEAEADPMDNFEPPTTRSKTLPTRRPTSPIPAPNPPPQIKRGVITLSDVRAAKEVLAEKANNHWMKGLGGGQNKEGETIVQFLYKMKVGQGRLLRVYNPNPAPQSI</sequence>
<feature type="compositionally biased region" description="Pro residues" evidence="1">
    <location>
        <begin position="306"/>
        <end position="316"/>
    </location>
</feature>
<proteinExistence type="predicted"/>
<keyword evidence="3" id="KW-1185">Reference proteome</keyword>
<accession>A0AAJ8MIR9</accession>
<dbReference type="EMBL" id="CP144536">
    <property type="protein sequence ID" value="WWC63259.1"/>
    <property type="molecule type" value="Genomic_DNA"/>
</dbReference>
<gene>
    <name evidence="2" type="ORF">I303_105859</name>
</gene>
<reference evidence="2" key="2">
    <citation type="submission" date="2024-02" db="EMBL/GenBank/DDBJ databases">
        <title>Comparative genomics of Cryptococcus and Kwoniella reveals pathogenesis evolution and contrasting modes of karyotype evolution via chromosome fusion or intercentromeric recombination.</title>
        <authorList>
            <person name="Coelho M.A."/>
            <person name="David-Palma M."/>
            <person name="Shea T."/>
            <person name="Bowers K."/>
            <person name="McGinley-Smith S."/>
            <person name="Mohammad A.W."/>
            <person name="Gnirke A."/>
            <person name="Yurkov A.M."/>
            <person name="Nowrousian M."/>
            <person name="Sun S."/>
            <person name="Cuomo C.A."/>
            <person name="Heitman J."/>
        </authorList>
    </citation>
    <scope>NUCLEOTIDE SEQUENCE</scope>
    <source>
        <strain evidence="2">CBS 10117</strain>
    </source>
</reference>
<feature type="compositionally biased region" description="Acidic residues" evidence="1">
    <location>
        <begin position="272"/>
        <end position="287"/>
    </location>
</feature>
<reference evidence="2" key="1">
    <citation type="submission" date="2013-07" db="EMBL/GenBank/DDBJ databases">
        <authorList>
            <consortium name="The Broad Institute Genome Sequencing Platform"/>
            <person name="Cuomo C."/>
            <person name="Litvintseva A."/>
            <person name="Chen Y."/>
            <person name="Heitman J."/>
            <person name="Sun S."/>
            <person name="Springer D."/>
            <person name="Dromer F."/>
            <person name="Young S.K."/>
            <person name="Zeng Q."/>
            <person name="Gargeya S."/>
            <person name="Fitzgerald M."/>
            <person name="Abouelleil A."/>
            <person name="Alvarado L."/>
            <person name="Berlin A.M."/>
            <person name="Chapman S.B."/>
            <person name="Dewar J."/>
            <person name="Goldberg J."/>
            <person name="Griggs A."/>
            <person name="Gujja S."/>
            <person name="Hansen M."/>
            <person name="Howarth C."/>
            <person name="Imamovic A."/>
            <person name="Larimer J."/>
            <person name="McCowan C."/>
            <person name="Murphy C."/>
            <person name="Pearson M."/>
            <person name="Priest M."/>
            <person name="Roberts A."/>
            <person name="Saif S."/>
            <person name="Shea T."/>
            <person name="Sykes S."/>
            <person name="Wortman J."/>
            <person name="Nusbaum C."/>
            <person name="Birren B."/>
        </authorList>
    </citation>
    <scope>NUCLEOTIDE SEQUENCE</scope>
    <source>
        <strain evidence="2">CBS 10117</strain>
    </source>
</reference>
<dbReference type="AlphaFoldDB" id="A0AAJ8MIR9"/>
<feature type="compositionally biased region" description="Basic and acidic residues" evidence="1">
    <location>
        <begin position="223"/>
        <end position="241"/>
    </location>
</feature>
<evidence type="ECO:0000313" key="2">
    <source>
        <dbReference type="EMBL" id="WWC63259.1"/>
    </source>
</evidence>
<evidence type="ECO:0000256" key="1">
    <source>
        <dbReference type="SAM" id="MobiDB-lite"/>
    </source>
</evidence>
<feature type="compositionally biased region" description="Low complexity" evidence="1">
    <location>
        <begin position="211"/>
        <end position="222"/>
    </location>
</feature>
<organism evidence="2 3">
    <name type="scientific">Kwoniella dejecticola CBS 10117</name>
    <dbReference type="NCBI Taxonomy" id="1296121"/>
    <lineage>
        <taxon>Eukaryota</taxon>
        <taxon>Fungi</taxon>
        <taxon>Dikarya</taxon>
        <taxon>Basidiomycota</taxon>
        <taxon>Agaricomycotina</taxon>
        <taxon>Tremellomycetes</taxon>
        <taxon>Tremellales</taxon>
        <taxon>Cryptococcaceae</taxon>
        <taxon>Kwoniella</taxon>
    </lineage>
</organism>
<dbReference type="KEGG" id="kdj:28969579"/>
<dbReference type="GeneID" id="28969579"/>
<feature type="region of interest" description="Disordered" evidence="1">
    <location>
        <begin position="1"/>
        <end position="70"/>
    </location>
</feature>
<feature type="region of interest" description="Disordered" evidence="1">
    <location>
        <begin position="130"/>
        <end position="319"/>
    </location>
</feature>
<feature type="compositionally biased region" description="Polar residues" evidence="1">
    <location>
        <begin position="242"/>
        <end position="252"/>
    </location>
</feature>
<protein>
    <submittedName>
        <fullName evidence="2">Uncharacterized protein</fullName>
    </submittedName>
</protein>
<feature type="compositionally biased region" description="Polar residues" evidence="1">
    <location>
        <begin position="155"/>
        <end position="180"/>
    </location>
</feature>
<feature type="compositionally biased region" description="Pro residues" evidence="1">
    <location>
        <begin position="1"/>
        <end position="10"/>
    </location>
</feature>
<dbReference type="RefSeq" id="XP_018261442.2">
    <property type="nucleotide sequence ID" value="XM_018409170.2"/>
</dbReference>
<evidence type="ECO:0000313" key="3">
    <source>
        <dbReference type="Proteomes" id="UP000078595"/>
    </source>
</evidence>
<dbReference type="Proteomes" id="UP000078595">
    <property type="component" value="Chromosome 7"/>
</dbReference>
<name>A0AAJ8MIR9_9TREE</name>